<evidence type="ECO:0000313" key="2">
    <source>
        <dbReference type="EMBL" id="KYQ88281.1"/>
    </source>
</evidence>
<feature type="region of interest" description="Disordered" evidence="1">
    <location>
        <begin position="90"/>
        <end position="139"/>
    </location>
</feature>
<dbReference type="Proteomes" id="UP000076078">
    <property type="component" value="Unassembled WGS sequence"/>
</dbReference>
<sequence length="139" mass="15430">MSDIKQTTTTTTSTTSTPVESGNSWHDWVEKSKQYAHQSMDALQKGFDQVVDKTKEGYEYTKLKASEGYDYSKVKFNEGSEKIKHSFEDMKSHTPGVHGGSHPSSTTTTSEHVASEPVELKTTVTEQVTTTTDVNPHKV</sequence>
<keyword evidence="3" id="KW-1185">Reference proteome</keyword>
<gene>
    <name evidence="2" type="ORF">DLAC_10972</name>
</gene>
<reference evidence="2 3" key="1">
    <citation type="submission" date="2015-12" db="EMBL/GenBank/DDBJ databases">
        <title>Dictyostelia acquired genes for synthesis and detection of signals that induce cell-type specialization by lateral gene transfer from prokaryotes.</title>
        <authorList>
            <person name="Gloeckner G."/>
            <person name="Schaap P."/>
        </authorList>
    </citation>
    <scope>NUCLEOTIDE SEQUENCE [LARGE SCALE GENOMIC DNA]</scope>
    <source>
        <strain evidence="2 3">TK</strain>
    </source>
</reference>
<feature type="compositionally biased region" description="Low complexity" evidence="1">
    <location>
        <begin position="93"/>
        <end position="110"/>
    </location>
</feature>
<dbReference type="EMBL" id="LODT01000051">
    <property type="protein sequence ID" value="KYQ88281.1"/>
    <property type="molecule type" value="Genomic_DNA"/>
</dbReference>
<feature type="region of interest" description="Disordered" evidence="1">
    <location>
        <begin position="1"/>
        <end position="26"/>
    </location>
</feature>
<proteinExistence type="predicted"/>
<protein>
    <submittedName>
        <fullName evidence="2">Uncharacterized protein</fullName>
    </submittedName>
</protein>
<dbReference type="AlphaFoldDB" id="A0A151Z2V7"/>
<evidence type="ECO:0000256" key="1">
    <source>
        <dbReference type="SAM" id="MobiDB-lite"/>
    </source>
</evidence>
<organism evidence="2 3">
    <name type="scientific">Tieghemostelium lacteum</name>
    <name type="common">Slime mold</name>
    <name type="synonym">Dictyostelium lacteum</name>
    <dbReference type="NCBI Taxonomy" id="361077"/>
    <lineage>
        <taxon>Eukaryota</taxon>
        <taxon>Amoebozoa</taxon>
        <taxon>Evosea</taxon>
        <taxon>Eumycetozoa</taxon>
        <taxon>Dictyostelia</taxon>
        <taxon>Dictyosteliales</taxon>
        <taxon>Raperosteliaceae</taxon>
        <taxon>Tieghemostelium</taxon>
    </lineage>
</organism>
<comment type="caution">
    <text evidence="2">The sequence shown here is derived from an EMBL/GenBank/DDBJ whole genome shotgun (WGS) entry which is preliminary data.</text>
</comment>
<dbReference type="InParanoid" id="A0A151Z2V7"/>
<name>A0A151Z2V7_TIELA</name>
<accession>A0A151Z2V7</accession>
<dbReference type="Gene3D" id="1.10.287.700">
    <property type="entry name" value="Helix hairpin bin"/>
    <property type="match status" value="1"/>
</dbReference>
<feature type="compositionally biased region" description="Low complexity" evidence="1">
    <location>
        <begin position="7"/>
        <end position="17"/>
    </location>
</feature>
<evidence type="ECO:0000313" key="3">
    <source>
        <dbReference type="Proteomes" id="UP000076078"/>
    </source>
</evidence>
<feature type="compositionally biased region" description="Low complexity" evidence="1">
    <location>
        <begin position="122"/>
        <end position="139"/>
    </location>
</feature>
<dbReference type="OMA" id="IGHAINE"/>